<evidence type="ECO:0000313" key="7">
    <source>
        <dbReference type="EMBL" id="PYH47884.1"/>
    </source>
</evidence>
<dbReference type="AlphaFoldDB" id="A0A318ZN12"/>
<dbReference type="Gene3D" id="3.50.50.60">
    <property type="entry name" value="FAD/NAD(P)-binding domain"/>
    <property type="match status" value="1"/>
</dbReference>
<feature type="domain" description="FAD-binding" evidence="5">
    <location>
        <begin position="10"/>
        <end position="369"/>
    </location>
</feature>
<keyword evidence="4" id="KW-0560">Oxidoreductase</keyword>
<keyword evidence="2" id="KW-0285">Flavoprotein</keyword>
<name>A0A318ZN12_9EURO</name>
<dbReference type="Pfam" id="PF07976">
    <property type="entry name" value="Phe_hydrox_dim"/>
    <property type="match status" value="1"/>
</dbReference>
<dbReference type="RefSeq" id="XP_025433866.1">
    <property type="nucleotide sequence ID" value="XM_025578850.1"/>
</dbReference>
<dbReference type="SUPFAM" id="SSF51905">
    <property type="entry name" value="FAD/NAD(P)-binding domain"/>
    <property type="match status" value="1"/>
</dbReference>
<dbReference type="InterPro" id="IPR038220">
    <property type="entry name" value="PHOX_C_sf"/>
</dbReference>
<comment type="similarity">
    <text evidence="1">Belongs to the PheA/TfdB FAD monooxygenase family.</text>
</comment>
<accession>A0A318ZN12</accession>
<dbReference type="SUPFAM" id="SSF54373">
    <property type="entry name" value="FAD-linked reductases, C-terminal domain"/>
    <property type="match status" value="1"/>
</dbReference>
<organism evidence="7 8">
    <name type="scientific">Aspergillus saccharolyticus JOP 1030-1</name>
    <dbReference type="NCBI Taxonomy" id="1450539"/>
    <lineage>
        <taxon>Eukaryota</taxon>
        <taxon>Fungi</taxon>
        <taxon>Dikarya</taxon>
        <taxon>Ascomycota</taxon>
        <taxon>Pezizomycotina</taxon>
        <taxon>Eurotiomycetes</taxon>
        <taxon>Eurotiomycetidae</taxon>
        <taxon>Eurotiales</taxon>
        <taxon>Aspergillaceae</taxon>
        <taxon>Aspergillus</taxon>
        <taxon>Aspergillus subgen. Circumdati</taxon>
    </lineage>
</organism>
<dbReference type="PANTHER" id="PTHR43004">
    <property type="entry name" value="TRK SYSTEM POTASSIUM UPTAKE PROTEIN"/>
    <property type="match status" value="1"/>
</dbReference>
<evidence type="ECO:0000256" key="2">
    <source>
        <dbReference type="ARBA" id="ARBA00022630"/>
    </source>
</evidence>
<dbReference type="Pfam" id="PF01494">
    <property type="entry name" value="FAD_binding_3"/>
    <property type="match status" value="1"/>
</dbReference>
<evidence type="ECO:0000259" key="5">
    <source>
        <dbReference type="Pfam" id="PF01494"/>
    </source>
</evidence>
<proteinExistence type="inferred from homology"/>
<dbReference type="PRINTS" id="PR00420">
    <property type="entry name" value="RNGMNOXGNASE"/>
</dbReference>
<dbReference type="SUPFAM" id="SSF52833">
    <property type="entry name" value="Thioredoxin-like"/>
    <property type="match status" value="1"/>
</dbReference>
<dbReference type="Gene3D" id="3.30.9.10">
    <property type="entry name" value="D-Amino Acid Oxidase, subunit A, domain 2"/>
    <property type="match status" value="1"/>
</dbReference>
<dbReference type="Gene3D" id="3.40.30.20">
    <property type="match status" value="1"/>
</dbReference>
<dbReference type="STRING" id="1450539.A0A318ZN12"/>
<feature type="domain" description="Phenol hydroxylase-like C-terminal dimerisation" evidence="6">
    <location>
        <begin position="404"/>
        <end position="597"/>
    </location>
</feature>
<protein>
    <submittedName>
        <fullName evidence="7">FAD binding domain protein</fullName>
    </submittedName>
</protein>
<keyword evidence="8" id="KW-1185">Reference proteome</keyword>
<dbReference type="Proteomes" id="UP000248349">
    <property type="component" value="Unassembled WGS sequence"/>
</dbReference>
<evidence type="ECO:0000256" key="3">
    <source>
        <dbReference type="ARBA" id="ARBA00022827"/>
    </source>
</evidence>
<dbReference type="GO" id="GO:0071949">
    <property type="term" value="F:FAD binding"/>
    <property type="evidence" value="ECO:0007669"/>
    <property type="project" value="InterPro"/>
</dbReference>
<reference evidence="7 8" key="1">
    <citation type="submission" date="2016-12" db="EMBL/GenBank/DDBJ databases">
        <title>The genomes of Aspergillus section Nigri reveals drivers in fungal speciation.</title>
        <authorList>
            <consortium name="DOE Joint Genome Institute"/>
            <person name="Vesth T.C."/>
            <person name="Nybo J."/>
            <person name="Theobald S."/>
            <person name="Brandl J."/>
            <person name="Frisvad J.C."/>
            <person name="Nielsen K.F."/>
            <person name="Lyhne E.K."/>
            <person name="Kogle M.E."/>
            <person name="Kuo A."/>
            <person name="Riley R."/>
            <person name="Clum A."/>
            <person name="Nolan M."/>
            <person name="Lipzen A."/>
            <person name="Salamov A."/>
            <person name="Henrissat B."/>
            <person name="Wiebenga A."/>
            <person name="De Vries R.P."/>
            <person name="Grigoriev I.V."/>
            <person name="Mortensen U.H."/>
            <person name="Andersen M.R."/>
            <person name="Baker S.E."/>
        </authorList>
    </citation>
    <scope>NUCLEOTIDE SEQUENCE [LARGE SCALE GENOMIC DNA]</scope>
    <source>
        <strain evidence="7 8">JOP 1030-1</strain>
    </source>
</reference>
<dbReference type="InterPro" id="IPR050641">
    <property type="entry name" value="RIFMO-like"/>
</dbReference>
<dbReference type="OrthoDB" id="1716816at2759"/>
<dbReference type="InterPro" id="IPR036249">
    <property type="entry name" value="Thioredoxin-like_sf"/>
</dbReference>
<evidence type="ECO:0000256" key="1">
    <source>
        <dbReference type="ARBA" id="ARBA00007801"/>
    </source>
</evidence>
<evidence type="ECO:0000313" key="8">
    <source>
        <dbReference type="Proteomes" id="UP000248349"/>
    </source>
</evidence>
<dbReference type="GO" id="GO:0016709">
    <property type="term" value="F:oxidoreductase activity, acting on paired donors, with incorporation or reduction of molecular oxygen, NAD(P)H as one donor, and incorporation of one atom of oxygen"/>
    <property type="evidence" value="ECO:0007669"/>
    <property type="project" value="UniProtKB-ARBA"/>
</dbReference>
<dbReference type="InterPro" id="IPR002938">
    <property type="entry name" value="FAD-bd"/>
</dbReference>
<dbReference type="CDD" id="cd02979">
    <property type="entry name" value="PHOX_C"/>
    <property type="match status" value="1"/>
</dbReference>
<sequence>MADNHLPSYTDLLIIGAGPAGLMAACWAAQFDMQTRIIDQKPGRTPTGHADGLQSRTLEILDSFGVVDPILRKSVRHAEMAFWAMNERTGCIERRKRTKSVRGSAVFDQRLLNQGDTEQVFLDYLGGKRGKVEYGTRAIKLMVSEADSERDHPVAVEVVPDRTDGSEIIRARYLIACDGARGWTRNQLEVPVDKNQGQSTWAVFDIVPITDFPDIRQSCAISSGDRGSLMTAPRENRLVRFYIHPKGDKELCNDHSARAEQSQSLEELVKTAESLMAPYSLTYKHCDWFSLYTIRQQLVHQLRPHDRVFLAGDAAHTHSPKAGQGMNVSMQDTYNLVWKLEMVITGAANQSILETYESERRPVADELLQLDGELVGAYEQDDGASKGIENVRDRYSEFISGLGVTYGPDALVADRSAEGRAENIRVGRRLDPFYVINHAEGVSMSLGSRLVSDGSWRLLVFAGDIRDAGRRRRLDSFAQEVRDYPCLAHLVEKRHGTRTGWLLEAILVYAGPRAATELLGLPDLFHPFDDTWGWDYTRVFTDEGPYEPGCRGVYDGYGIDRDTGCVVLCRPDQHVAWVGGLDEVAELESYFSAFMKHTSSD</sequence>
<dbReference type="PANTHER" id="PTHR43004:SF20">
    <property type="entry name" value="2-MONOOXYGENASE, PUTATIVE (AFU_ORTHOLOGUE AFUA_1G13660)-RELATED"/>
    <property type="match status" value="1"/>
</dbReference>
<dbReference type="GeneID" id="37080079"/>
<keyword evidence="3" id="KW-0274">FAD</keyword>
<dbReference type="InterPro" id="IPR012941">
    <property type="entry name" value="Phe_hydrox_C_dim_dom"/>
</dbReference>
<evidence type="ECO:0000256" key="4">
    <source>
        <dbReference type="ARBA" id="ARBA00023002"/>
    </source>
</evidence>
<dbReference type="InterPro" id="IPR036188">
    <property type="entry name" value="FAD/NAD-bd_sf"/>
</dbReference>
<evidence type="ECO:0000259" key="6">
    <source>
        <dbReference type="Pfam" id="PF07976"/>
    </source>
</evidence>
<gene>
    <name evidence="7" type="ORF">BP01DRAFT_409314</name>
</gene>
<dbReference type="EMBL" id="KZ821223">
    <property type="protein sequence ID" value="PYH47884.1"/>
    <property type="molecule type" value="Genomic_DNA"/>
</dbReference>